<dbReference type="SUPFAM" id="SSF101494">
    <property type="entry name" value="Stathmin"/>
    <property type="match status" value="1"/>
</dbReference>
<feature type="compositionally biased region" description="Basic and acidic residues" evidence="1">
    <location>
        <begin position="109"/>
        <end position="159"/>
    </location>
</feature>
<evidence type="ECO:0000313" key="2">
    <source>
        <dbReference type="EMBL" id="VEL19158.1"/>
    </source>
</evidence>
<dbReference type="Proteomes" id="UP000784294">
    <property type="component" value="Unassembled WGS sequence"/>
</dbReference>
<dbReference type="EMBL" id="CAAALY010040355">
    <property type="protein sequence ID" value="VEL19158.1"/>
    <property type="molecule type" value="Genomic_DNA"/>
</dbReference>
<organism evidence="2 3">
    <name type="scientific">Protopolystoma xenopodis</name>
    <dbReference type="NCBI Taxonomy" id="117903"/>
    <lineage>
        <taxon>Eukaryota</taxon>
        <taxon>Metazoa</taxon>
        <taxon>Spiralia</taxon>
        <taxon>Lophotrochozoa</taxon>
        <taxon>Platyhelminthes</taxon>
        <taxon>Monogenea</taxon>
        <taxon>Polyopisthocotylea</taxon>
        <taxon>Polystomatidea</taxon>
        <taxon>Polystomatidae</taxon>
        <taxon>Protopolystoma</taxon>
    </lineage>
</organism>
<evidence type="ECO:0000256" key="1">
    <source>
        <dbReference type="SAM" id="MobiDB-lite"/>
    </source>
</evidence>
<dbReference type="Pfam" id="PF00836">
    <property type="entry name" value="Stathmin"/>
    <property type="match status" value="1"/>
</dbReference>
<dbReference type="AlphaFoldDB" id="A0A448WSQ2"/>
<accession>A0A448WSQ2</accession>
<name>A0A448WSQ2_9PLAT</name>
<dbReference type="InterPro" id="IPR000956">
    <property type="entry name" value="Stathmin_fam"/>
</dbReference>
<protein>
    <recommendedName>
        <fullName evidence="4">Stathmin</fullName>
    </recommendedName>
</protein>
<sequence length="175" mass="19720">MASLSTTSRRQWGSLDLWTRVIGPFASQSDTGARAEPLTHLLCSSTLKASSFSSLQSALFVLFPCSRISPMSAEVAEVEPENVRKSTGGLSYDVLKDEHHETVNPPARLQEKTHEEPKSEDLEKKMKETDERRKALEEEKVHKLKEHLERVEHVVESHKQNGSTVEEAEKKSEEP</sequence>
<evidence type="ECO:0008006" key="4">
    <source>
        <dbReference type="Google" id="ProtNLM"/>
    </source>
</evidence>
<reference evidence="2" key="1">
    <citation type="submission" date="2018-11" db="EMBL/GenBank/DDBJ databases">
        <authorList>
            <consortium name="Pathogen Informatics"/>
        </authorList>
    </citation>
    <scope>NUCLEOTIDE SEQUENCE</scope>
</reference>
<feature type="region of interest" description="Disordered" evidence="1">
    <location>
        <begin position="97"/>
        <end position="175"/>
    </location>
</feature>
<comment type="caution">
    <text evidence="2">The sequence shown here is derived from an EMBL/GenBank/DDBJ whole genome shotgun (WGS) entry which is preliminary data.</text>
</comment>
<dbReference type="InterPro" id="IPR036002">
    <property type="entry name" value="Stathmin_sf"/>
</dbReference>
<keyword evidence="3" id="KW-1185">Reference proteome</keyword>
<gene>
    <name evidence="2" type="ORF">PXEA_LOCUS12598</name>
</gene>
<proteinExistence type="predicted"/>
<dbReference type="GO" id="GO:0031110">
    <property type="term" value="P:regulation of microtubule polymerization or depolymerization"/>
    <property type="evidence" value="ECO:0007669"/>
    <property type="project" value="InterPro"/>
</dbReference>
<evidence type="ECO:0000313" key="3">
    <source>
        <dbReference type="Proteomes" id="UP000784294"/>
    </source>
</evidence>